<keyword evidence="6" id="KW-1185">Reference proteome</keyword>
<evidence type="ECO:0000256" key="3">
    <source>
        <dbReference type="ARBA" id="ARBA00023052"/>
    </source>
</evidence>
<proteinExistence type="predicted"/>
<dbReference type="Proteomes" id="UP001347146">
    <property type="component" value="Unassembled WGS sequence"/>
</dbReference>
<comment type="cofactor">
    <cofactor evidence="1">
        <name>thiamine diphosphate</name>
        <dbReference type="ChEBI" id="CHEBI:58937"/>
    </cofactor>
</comment>
<protein>
    <submittedName>
        <fullName evidence="5">Thiamine pyrophosphate-dependent dehydrogenase E1 component subunit alpha</fullName>
    </submittedName>
</protein>
<evidence type="ECO:0000256" key="2">
    <source>
        <dbReference type="ARBA" id="ARBA00023002"/>
    </source>
</evidence>
<evidence type="ECO:0000313" key="5">
    <source>
        <dbReference type="EMBL" id="MEE3852994.1"/>
    </source>
</evidence>
<dbReference type="InterPro" id="IPR050642">
    <property type="entry name" value="PDH_E1_Alpha_Subunit"/>
</dbReference>
<gene>
    <name evidence="5" type="ORF">VZC37_21840</name>
</gene>
<sequence>MSGLDSADVAAEHYRGMLMCRRFEETVHEQHDLGNVPGPLHLSIGQEAVAVGVCSSLTDTDVITSTHRGHHHCVAKGADLGRLMAELLGRRDGYSRGRNGSMHLADTSVGLLGTNGIVGGGIPIAVGAAFALQLRGSNDVAVCFFGDGATATGNFAEAMNIAGLWKLPIVFVCENNQFAEMTPTSVHVAGQLWRRADAHDFPGMRVQGTEVEIVADAAAAAIARARAGHGPTLLEVMTYRLSGHFVGDPSNRDSAMADRWRKRDPLTTARRVLPESQAAQIESEVEAAIQDALSRALKSEPVSVGDIA</sequence>
<dbReference type="PANTHER" id="PTHR11516">
    <property type="entry name" value="PYRUVATE DEHYDROGENASE E1 COMPONENT, ALPHA SUBUNIT BACTERIAL AND ORGANELLAR"/>
    <property type="match status" value="1"/>
</dbReference>
<dbReference type="InterPro" id="IPR001017">
    <property type="entry name" value="DH_E1"/>
</dbReference>
<accession>A0ABU7MIS4</accession>
<comment type="caution">
    <text evidence="5">The sequence shown here is derived from an EMBL/GenBank/DDBJ whole genome shotgun (WGS) entry which is preliminary data.</text>
</comment>
<dbReference type="PANTHER" id="PTHR11516:SF60">
    <property type="entry name" value="PYRUVATE DEHYDROGENASE E1 COMPONENT SUBUNIT ALPHA"/>
    <property type="match status" value="1"/>
</dbReference>
<dbReference type="RefSeq" id="WP_330435722.1">
    <property type="nucleotide sequence ID" value="NZ_JAZDUF010000008.1"/>
</dbReference>
<dbReference type="Gene3D" id="3.40.50.970">
    <property type="match status" value="1"/>
</dbReference>
<keyword evidence="3" id="KW-0786">Thiamine pyrophosphate</keyword>
<reference evidence="5 6" key="1">
    <citation type="submission" date="2024-01" db="EMBL/GenBank/DDBJ databases">
        <title>Draft genome sequence of Gordonia sp. LSe1-13.</title>
        <authorList>
            <person name="Suphannarot A."/>
            <person name="Mingma R."/>
        </authorList>
    </citation>
    <scope>NUCLEOTIDE SEQUENCE [LARGE SCALE GENOMIC DNA]</scope>
    <source>
        <strain evidence="5 6">LSe1-13</strain>
    </source>
</reference>
<name>A0ABU7MIS4_9ACTN</name>
<dbReference type="InterPro" id="IPR029061">
    <property type="entry name" value="THDP-binding"/>
</dbReference>
<dbReference type="CDD" id="cd02000">
    <property type="entry name" value="TPP_E1_PDC_ADC_BCADC"/>
    <property type="match status" value="1"/>
</dbReference>
<evidence type="ECO:0000259" key="4">
    <source>
        <dbReference type="Pfam" id="PF00676"/>
    </source>
</evidence>
<keyword evidence="2" id="KW-0560">Oxidoreductase</keyword>
<evidence type="ECO:0000313" key="6">
    <source>
        <dbReference type="Proteomes" id="UP001347146"/>
    </source>
</evidence>
<dbReference type="Pfam" id="PF00676">
    <property type="entry name" value="E1_dh"/>
    <property type="match status" value="1"/>
</dbReference>
<evidence type="ECO:0000256" key="1">
    <source>
        <dbReference type="ARBA" id="ARBA00001964"/>
    </source>
</evidence>
<organism evidence="5 6">
    <name type="scientific">Gordonia sesuvii</name>
    <dbReference type="NCBI Taxonomy" id="3116777"/>
    <lineage>
        <taxon>Bacteria</taxon>
        <taxon>Bacillati</taxon>
        <taxon>Actinomycetota</taxon>
        <taxon>Actinomycetes</taxon>
        <taxon>Mycobacteriales</taxon>
        <taxon>Gordoniaceae</taxon>
        <taxon>Gordonia</taxon>
    </lineage>
</organism>
<feature type="domain" description="Dehydrogenase E1 component" evidence="4">
    <location>
        <begin position="16"/>
        <end position="298"/>
    </location>
</feature>
<dbReference type="EMBL" id="JAZDUF010000008">
    <property type="protein sequence ID" value="MEE3852994.1"/>
    <property type="molecule type" value="Genomic_DNA"/>
</dbReference>
<dbReference type="SUPFAM" id="SSF52518">
    <property type="entry name" value="Thiamin diphosphate-binding fold (THDP-binding)"/>
    <property type="match status" value="1"/>
</dbReference>